<feature type="compositionally biased region" description="Polar residues" evidence="2">
    <location>
        <begin position="957"/>
        <end position="971"/>
    </location>
</feature>
<dbReference type="Proteomes" id="UP001236507">
    <property type="component" value="Unassembled WGS sequence"/>
</dbReference>
<organism evidence="4 5">
    <name type="scientific">Flectobacillus roseus</name>
    <dbReference type="NCBI Taxonomy" id="502259"/>
    <lineage>
        <taxon>Bacteria</taxon>
        <taxon>Pseudomonadati</taxon>
        <taxon>Bacteroidota</taxon>
        <taxon>Cytophagia</taxon>
        <taxon>Cytophagales</taxon>
        <taxon>Flectobacillaceae</taxon>
        <taxon>Flectobacillus</taxon>
    </lineage>
</organism>
<feature type="transmembrane region" description="Helical" evidence="3">
    <location>
        <begin position="55"/>
        <end position="77"/>
    </location>
</feature>
<keyword evidence="1" id="KW-0175">Coiled coil</keyword>
<dbReference type="EMBL" id="JASHIF010000010">
    <property type="protein sequence ID" value="MDI9860053.1"/>
    <property type="molecule type" value="Genomic_DNA"/>
</dbReference>
<keyword evidence="5" id="KW-1185">Reference proteome</keyword>
<protein>
    <submittedName>
        <fullName evidence="4">ATPase</fullName>
    </submittedName>
</protein>
<keyword evidence="3" id="KW-1133">Transmembrane helix</keyword>
<feature type="transmembrane region" description="Helical" evidence="3">
    <location>
        <begin position="159"/>
        <end position="178"/>
    </location>
</feature>
<evidence type="ECO:0000313" key="4">
    <source>
        <dbReference type="EMBL" id="MDI9860053.1"/>
    </source>
</evidence>
<feature type="region of interest" description="Disordered" evidence="2">
    <location>
        <begin position="677"/>
        <end position="780"/>
    </location>
</feature>
<evidence type="ECO:0000256" key="2">
    <source>
        <dbReference type="SAM" id="MobiDB-lite"/>
    </source>
</evidence>
<dbReference type="RefSeq" id="WP_283344881.1">
    <property type="nucleotide sequence ID" value="NZ_JASHIF010000010.1"/>
</dbReference>
<sequence length="1114" mass="129150">MTNSPIAALSSRIEEYKRKFYLNRLVKGSIFSLAVILSAYLVFNTLEYFGHFGSFFRGVLFFGFILAFGLSTFFWVIKPLLFLYGKRTPLSDEIAANQIGKFFPEVSDKLLNTLQLSKALSHEQNELLMASIAQKSQQLAIIRFADAIKIDHNKRYLKYMAVPAVVIFGLLLMYPAFFSKSTERIVNFKNEYQEEAPFSFELGNKNLKAFKNEDFTVNLALRGNTIPDAVYVLVNDRKMKMESIDSRHYSFTFSKLQDNTDFTFEAAGFKSGNYEIEVVNKPTLGFFNVTLHYPAYLNKPDEQLQNMGNITVPEGTLIDWNFTVTDTDSIILAFDGDKKRYFAEKKILGGGYDFRLKATRSSAYQVSLKNQYSTSNQGIDFNLNVIPDKYPQISLEQYKDSTLYNYMVLGGSIADDYGLSRLAVFYKILRDGKPNNGNYRSFNIPVNKTQSIQGFYQQWAMDSLKLNPSDKVEYYVQVWDNDGVNGAKSTRSQLLNYTIPSKNDINKEIDNSIDKTEAQLDKTLEKAQKLRKELAALENRLKNKKDLDFQDKKLIEEIAKKKEDLMIEIKKLQEQNQNLTDKQQRFNEQKPEMQQKMEALQKMMNQLMDPETQKLYEELKKMLEKNPEDNHINEQMDKLRNKERNTEKELERMQNLFKKLQVEQKLDKAIKELEKQAEKQENLAEKNEDLSKKPQSQDKSQQTEDLKKEQEKLSKEFDDVKKDLKDADKLNNEVKNSDPLELDKQQQEDISEDQKDSQQKMDKGDNKSAAAKQKKAAKNMKSMAQKLAQMKQQAEMKENEENIETLREILENLVKLSFDQEQLMKDFRGIMPSDPRFVKLSQEQIKLQDDAKVIEDSLYTLSKRVLQIETFVTREMGNMKTYMGESVKLIKDRKMAMTASKQQFAMTSMNNLALLLSDVQKQMQQNQQMMMAGSGSGKGKNKGNQKGMGQSQKDLNQKMQQTLQKGSQSKGGMSEDLAKLAREQAQIRKMLQDMMDNQKGTEIGKKLGDEVKDLLKKMEETETDLVNKRLNPDLIKRQQELLTRLLESEKALKEQEEDQKRKAESAKNYERKVPPQFQQYVKDKQKQTELLKTVPANLNPYYKQQVDYYFKKIQ</sequence>
<reference evidence="4 5" key="1">
    <citation type="submission" date="2023-05" db="EMBL/GenBank/DDBJ databases">
        <title>Novel species of genus Flectobacillus isolated from stream in China.</title>
        <authorList>
            <person name="Lu H."/>
        </authorList>
    </citation>
    <scope>NUCLEOTIDE SEQUENCE [LARGE SCALE GENOMIC DNA]</scope>
    <source>
        <strain evidence="4 5">KCTC 42575</strain>
    </source>
</reference>
<evidence type="ECO:0000256" key="3">
    <source>
        <dbReference type="SAM" id="Phobius"/>
    </source>
</evidence>
<name>A0ABT6YAD2_9BACT</name>
<feature type="region of interest" description="Disordered" evidence="2">
    <location>
        <begin position="625"/>
        <end position="650"/>
    </location>
</feature>
<keyword evidence="3" id="KW-0812">Transmembrane</keyword>
<gene>
    <name evidence="4" type="ORF">QM524_12605</name>
</gene>
<feature type="region of interest" description="Disordered" evidence="2">
    <location>
        <begin position="1051"/>
        <end position="1076"/>
    </location>
</feature>
<evidence type="ECO:0000313" key="5">
    <source>
        <dbReference type="Proteomes" id="UP001236507"/>
    </source>
</evidence>
<feature type="region of interest" description="Disordered" evidence="2">
    <location>
        <begin position="931"/>
        <end position="975"/>
    </location>
</feature>
<accession>A0ABT6YAD2</accession>
<evidence type="ECO:0000256" key="1">
    <source>
        <dbReference type="SAM" id="Coils"/>
    </source>
</evidence>
<comment type="caution">
    <text evidence="4">The sequence shown here is derived from an EMBL/GenBank/DDBJ whole genome shotgun (WGS) entry which is preliminary data.</text>
</comment>
<feature type="compositionally biased region" description="Low complexity" evidence="2">
    <location>
        <begin position="942"/>
        <end position="953"/>
    </location>
</feature>
<feature type="coiled-coil region" evidence="1">
    <location>
        <begin position="506"/>
        <end position="603"/>
    </location>
</feature>
<keyword evidence="3" id="KW-0472">Membrane</keyword>
<proteinExistence type="predicted"/>
<feature type="compositionally biased region" description="Basic and acidic residues" evidence="2">
    <location>
        <begin position="1051"/>
        <end position="1073"/>
    </location>
</feature>
<feature type="compositionally biased region" description="Basic and acidic residues" evidence="2">
    <location>
        <begin position="677"/>
        <end position="766"/>
    </location>
</feature>
<feature type="transmembrane region" description="Helical" evidence="3">
    <location>
        <begin position="21"/>
        <end position="43"/>
    </location>
</feature>